<evidence type="ECO:0000313" key="2">
    <source>
        <dbReference type="EMBL" id="KIR21814.1"/>
    </source>
</evidence>
<proteinExistence type="predicted"/>
<organism evidence="2 3">
    <name type="scientific">Pseudomonas fluorescens</name>
    <dbReference type="NCBI Taxonomy" id="294"/>
    <lineage>
        <taxon>Bacteria</taxon>
        <taxon>Pseudomonadati</taxon>
        <taxon>Pseudomonadota</taxon>
        <taxon>Gammaproteobacteria</taxon>
        <taxon>Pseudomonadales</taxon>
        <taxon>Pseudomonadaceae</taxon>
        <taxon>Pseudomonas</taxon>
    </lineage>
</organism>
<reference evidence="2 3" key="1">
    <citation type="submission" date="2015-01" db="EMBL/GenBank/DDBJ databases">
        <title>Genome sequence of the beneficial rhizobacterium Pseudomonas fluorescens 2-79.</title>
        <authorList>
            <person name="Thuermer A."/>
            <person name="Daniel R."/>
        </authorList>
    </citation>
    <scope>NUCLEOTIDE SEQUENCE [LARGE SCALE GENOMIC DNA]</scope>
    <source>
        <strain evidence="2 3">2-79</strain>
    </source>
</reference>
<protein>
    <submittedName>
        <fullName evidence="2">Uncharacterized protein</fullName>
    </submittedName>
</protein>
<gene>
    <name evidence="2" type="ORF">PFLU3_27030</name>
</gene>
<sequence length="57" mass="5388">MIAGVAGLGAAAVALAPFAETLAPVVLPVAGQVASRVADEAKQAVGGVINFAGNATN</sequence>
<dbReference type="EMBL" id="JXCQ01000020">
    <property type="protein sequence ID" value="KIR21814.1"/>
    <property type="molecule type" value="Genomic_DNA"/>
</dbReference>
<evidence type="ECO:0000256" key="1">
    <source>
        <dbReference type="SAM" id="SignalP"/>
    </source>
</evidence>
<feature type="chain" id="PRO_5002221986" evidence="1">
    <location>
        <begin position="20"/>
        <end position="57"/>
    </location>
</feature>
<comment type="caution">
    <text evidence="2">The sequence shown here is derived from an EMBL/GenBank/DDBJ whole genome shotgun (WGS) entry which is preliminary data.</text>
</comment>
<accession>A0A0D0TI77</accession>
<dbReference type="AlphaFoldDB" id="A0A0D0TI77"/>
<dbReference type="Proteomes" id="UP000032210">
    <property type="component" value="Unassembled WGS sequence"/>
</dbReference>
<evidence type="ECO:0000313" key="3">
    <source>
        <dbReference type="Proteomes" id="UP000032210"/>
    </source>
</evidence>
<keyword evidence="1" id="KW-0732">Signal</keyword>
<dbReference type="PATRIC" id="fig|294.125.peg.2776"/>
<name>A0A0D0TI77_PSEFL</name>
<feature type="signal peptide" evidence="1">
    <location>
        <begin position="1"/>
        <end position="19"/>
    </location>
</feature>